<accession>A0A411WHI6</accession>
<organism evidence="1 2">
    <name type="scientific">Limnobaculum zhutongyuii</name>
    <dbReference type="NCBI Taxonomy" id="2498113"/>
    <lineage>
        <taxon>Bacteria</taxon>
        <taxon>Pseudomonadati</taxon>
        <taxon>Pseudomonadota</taxon>
        <taxon>Gammaproteobacteria</taxon>
        <taxon>Enterobacterales</taxon>
        <taxon>Budviciaceae</taxon>
        <taxon>Limnobaculum</taxon>
    </lineage>
</organism>
<dbReference type="RefSeq" id="WP_130590495.1">
    <property type="nucleotide sequence ID" value="NZ_CP034752.1"/>
</dbReference>
<protein>
    <submittedName>
        <fullName evidence="1">Uncharacterized protein</fullName>
    </submittedName>
</protein>
<dbReference type="OrthoDB" id="7064798at2"/>
<evidence type="ECO:0000313" key="2">
    <source>
        <dbReference type="Proteomes" id="UP000293154"/>
    </source>
</evidence>
<keyword evidence="2" id="KW-1185">Reference proteome</keyword>
<sequence length="139" mass="16057">MGLQASIDIQFSQDLSPKDIVIKLINSGWKIDFEGCVTFIMPTDIDDYDWKTLKYSDFKLEEFINFHSDENNLGIVLVSSNNIGGEFLIYSGWMSFSLSINRVYLSSDTKIVDFSFYLEKLRPFTKMIKVSSIQCELTY</sequence>
<dbReference type="EMBL" id="CP034752">
    <property type="protein sequence ID" value="QBH95504.1"/>
    <property type="molecule type" value="Genomic_DNA"/>
</dbReference>
<dbReference type="AlphaFoldDB" id="A0A411WHI6"/>
<dbReference type="KEGG" id="prag:EKN56_03225"/>
<reference evidence="1 2" key="1">
    <citation type="submission" date="2019-03" db="EMBL/GenBank/DDBJ databases">
        <title>Pragia sp. nov. isolated from the gut tract of Carduelis flavirostris.</title>
        <authorList>
            <person name="Ge Y."/>
        </authorList>
    </citation>
    <scope>NUCLEOTIDE SEQUENCE [LARGE SCALE GENOMIC DNA]</scope>
    <source>
        <strain evidence="1 2">CF-458</strain>
    </source>
</reference>
<dbReference type="Proteomes" id="UP000293154">
    <property type="component" value="Chromosome"/>
</dbReference>
<gene>
    <name evidence="1" type="ORF">EKN56_03225</name>
</gene>
<evidence type="ECO:0000313" key="1">
    <source>
        <dbReference type="EMBL" id="QBH95504.1"/>
    </source>
</evidence>
<name>A0A411WHI6_9GAMM</name>
<proteinExistence type="predicted"/>